<keyword evidence="2" id="KW-1185">Reference proteome</keyword>
<evidence type="ECO:0000313" key="1">
    <source>
        <dbReference type="Ensembl" id="ENSRROP00000044822.1"/>
    </source>
</evidence>
<organism evidence="1 2">
    <name type="scientific">Rhinopithecus roxellana</name>
    <name type="common">Golden snub-nosed monkey</name>
    <name type="synonym">Pygathrix roxellana</name>
    <dbReference type="NCBI Taxonomy" id="61622"/>
    <lineage>
        <taxon>Eukaryota</taxon>
        <taxon>Metazoa</taxon>
        <taxon>Chordata</taxon>
        <taxon>Craniata</taxon>
        <taxon>Vertebrata</taxon>
        <taxon>Euteleostomi</taxon>
        <taxon>Mammalia</taxon>
        <taxon>Eutheria</taxon>
        <taxon>Euarchontoglires</taxon>
        <taxon>Primates</taxon>
        <taxon>Haplorrhini</taxon>
        <taxon>Catarrhini</taxon>
        <taxon>Cercopithecidae</taxon>
        <taxon>Colobinae</taxon>
        <taxon>Rhinopithecus</taxon>
    </lineage>
</organism>
<dbReference type="Proteomes" id="UP000233200">
    <property type="component" value="Unplaced"/>
</dbReference>
<dbReference type="OMA" id="NSPLLHW"/>
<dbReference type="AlphaFoldDB" id="A0A2K6RUX8"/>
<accession>A0A2K6RUX8</accession>
<proteinExistence type="predicted"/>
<dbReference type="Ensembl" id="ENSRROT00000069342.1">
    <property type="protein sequence ID" value="ENSRROP00000044822.1"/>
    <property type="gene ID" value="ENSRROG00000045348.1"/>
</dbReference>
<reference evidence="1" key="1">
    <citation type="submission" date="2025-08" db="UniProtKB">
        <authorList>
            <consortium name="Ensembl"/>
        </authorList>
    </citation>
    <scope>IDENTIFICATION</scope>
</reference>
<reference evidence="1" key="2">
    <citation type="submission" date="2025-09" db="UniProtKB">
        <authorList>
            <consortium name="Ensembl"/>
        </authorList>
    </citation>
    <scope>IDENTIFICATION</scope>
</reference>
<protein>
    <submittedName>
        <fullName evidence="1">Uncharacterized protein</fullName>
    </submittedName>
</protein>
<dbReference type="GeneTree" id="ENSGT00910000148128"/>
<name>A0A2K6RUX8_RHIRO</name>
<sequence length="219" mass="22402">MSHPLCRGSLTTPQFSLCFGVLVSDCLLPVQTGVPWPLPSLSLLALRAGPRLVLGSCRAGPVGCHHLTGLAGGTGGGGWPVVSLRGGRGQVAWRQRGSGPGSLVGGANAPRPGVALRGHRWEPCSGFLSGCQLCLKDSWNLRTLSCSALGPGPHAGPGGTTQPGGRCSPRALLGSLTECLLCPVRPGAPPTGSAPGLWWCGDPLRLNSPLLHWKALPLA</sequence>
<evidence type="ECO:0000313" key="2">
    <source>
        <dbReference type="Proteomes" id="UP000233200"/>
    </source>
</evidence>